<sequence>MRELYQLWPAALTHEQIDSITTAALCQPARDATIFSTAESMQDMRSSTIRWMPDQWVQDLLWDYVQQANAKAFDVDVQNDAEIQFTEYHAAKAGHYDWHHDVQWNGSSQSDRKLSITVQLSDPSEYEGGLFEFDDVKTNADFASKGTILIFPSYLRHRICPVTMGTRRSLVAWFKGPRWR</sequence>
<dbReference type="GO" id="GO:0005506">
    <property type="term" value="F:iron ion binding"/>
    <property type="evidence" value="ECO:0007669"/>
    <property type="project" value="InterPro"/>
</dbReference>
<feature type="domain" description="Fe2OG dioxygenase" evidence="7">
    <location>
        <begin position="79"/>
        <end position="177"/>
    </location>
</feature>
<evidence type="ECO:0000256" key="4">
    <source>
        <dbReference type="ARBA" id="ARBA00022964"/>
    </source>
</evidence>
<evidence type="ECO:0000259" key="7">
    <source>
        <dbReference type="PROSITE" id="PS51471"/>
    </source>
</evidence>
<dbReference type="EC" id="1.14.11.-" evidence="8"/>
<dbReference type="InterPro" id="IPR006620">
    <property type="entry name" value="Pro_4_hyd_alph"/>
</dbReference>
<organism evidence="8 9">
    <name type="scientific">Puniceispirillum marinum (strain IMCC1322)</name>
    <dbReference type="NCBI Taxonomy" id="488538"/>
    <lineage>
        <taxon>Bacteria</taxon>
        <taxon>Pseudomonadati</taxon>
        <taxon>Pseudomonadota</taxon>
        <taxon>Alphaproteobacteria</taxon>
        <taxon>Candidatus Puniceispirillales</taxon>
        <taxon>Candidatus Puniceispirillaceae</taxon>
        <taxon>Candidatus Puniceispirillum</taxon>
    </lineage>
</organism>
<dbReference type="Gene3D" id="2.60.120.620">
    <property type="entry name" value="q2cbj1_9rhob like domain"/>
    <property type="match status" value="1"/>
</dbReference>
<dbReference type="GO" id="GO:0016705">
    <property type="term" value="F:oxidoreductase activity, acting on paired donors, with incorporation or reduction of molecular oxygen"/>
    <property type="evidence" value="ECO:0007669"/>
    <property type="project" value="InterPro"/>
</dbReference>
<evidence type="ECO:0000256" key="1">
    <source>
        <dbReference type="ARBA" id="ARBA00001961"/>
    </source>
</evidence>
<protein>
    <submittedName>
        <fullName evidence="8">2OG-Fe(II) oxygenase</fullName>
        <ecNumber evidence="8">1.14.11.-</ecNumber>
    </submittedName>
</protein>
<dbReference type="AlphaFoldDB" id="D5BSF0"/>
<dbReference type="GO" id="GO:0031418">
    <property type="term" value="F:L-ascorbic acid binding"/>
    <property type="evidence" value="ECO:0007669"/>
    <property type="project" value="UniProtKB-KW"/>
</dbReference>
<reference evidence="8 9" key="1">
    <citation type="journal article" date="2010" name="J. Bacteriol.">
        <title>Complete genome sequence of "Candidatus Puniceispirillum marinum" IMCC1322, a representative of the SAR116 clade in the Alphaproteobacteria.</title>
        <authorList>
            <person name="Oh H.M."/>
            <person name="Kwon K.K."/>
            <person name="Kang I."/>
            <person name="Kang S.G."/>
            <person name="Lee J.H."/>
            <person name="Kim S.J."/>
            <person name="Cho J.C."/>
        </authorList>
    </citation>
    <scope>NUCLEOTIDE SEQUENCE [LARGE SCALE GENOMIC DNA]</scope>
    <source>
        <strain evidence="8 9">IMCC1322</strain>
    </source>
</reference>
<dbReference type="OrthoDB" id="9812472at2"/>
<dbReference type="PROSITE" id="PS51471">
    <property type="entry name" value="FE2OG_OXY"/>
    <property type="match status" value="1"/>
</dbReference>
<comment type="cofactor">
    <cofactor evidence="1">
        <name>L-ascorbate</name>
        <dbReference type="ChEBI" id="CHEBI:38290"/>
    </cofactor>
</comment>
<keyword evidence="6" id="KW-0408">Iron</keyword>
<keyword evidence="4" id="KW-0223">Dioxygenase</keyword>
<dbReference type="InterPro" id="IPR005123">
    <property type="entry name" value="Oxoglu/Fe-dep_dioxygenase_dom"/>
</dbReference>
<dbReference type="GO" id="GO:0051213">
    <property type="term" value="F:dioxygenase activity"/>
    <property type="evidence" value="ECO:0007669"/>
    <property type="project" value="UniProtKB-KW"/>
</dbReference>
<dbReference type="Pfam" id="PF13640">
    <property type="entry name" value="2OG-FeII_Oxy_3"/>
    <property type="match status" value="1"/>
</dbReference>
<dbReference type="EMBL" id="CP001751">
    <property type="protein sequence ID" value="ADE39197.1"/>
    <property type="molecule type" value="Genomic_DNA"/>
</dbReference>
<dbReference type="Proteomes" id="UP000007460">
    <property type="component" value="Chromosome"/>
</dbReference>
<accession>D5BSF0</accession>
<keyword evidence="5 8" id="KW-0560">Oxidoreductase</keyword>
<dbReference type="KEGG" id="apb:SAR116_0954"/>
<evidence type="ECO:0000256" key="2">
    <source>
        <dbReference type="ARBA" id="ARBA00022723"/>
    </source>
</evidence>
<keyword evidence="9" id="KW-1185">Reference proteome</keyword>
<gene>
    <name evidence="8" type="ordered locus">SAR116_0954</name>
</gene>
<evidence type="ECO:0000256" key="6">
    <source>
        <dbReference type="ARBA" id="ARBA00023004"/>
    </source>
</evidence>
<dbReference type="eggNOG" id="COG3128">
    <property type="taxonomic scope" value="Bacteria"/>
</dbReference>
<dbReference type="RefSeq" id="WP_013045826.1">
    <property type="nucleotide sequence ID" value="NC_014010.1"/>
</dbReference>
<evidence type="ECO:0000256" key="3">
    <source>
        <dbReference type="ARBA" id="ARBA00022896"/>
    </source>
</evidence>
<dbReference type="InterPro" id="IPR044862">
    <property type="entry name" value="Pro_4_hyd_alph_FE2OG_OXY"/>
</dbReference>
<dbReference type="HOGENOM" id="CLU_106572_0_0_5"/>
<dbReference type="SMART" id="SM00702">
    <property type="entry name" value="P4Hc"/>
    <property type="match status" value="1"/>
</dbReference>
<proteinExistence type="predicted"/>
<keyword evidence="3" id="KW-0847">Vitamin C</keyword>
<evidence type="ECO:0000313" key="8">
    <source>
        <dbReference type="EMBL" id="ADE39197.1"/>
    </source>
</evidence>
<evidence type="ECO:0000313" key="9">
    <source>
        <dbReference type="Proteomes" id="UP000007460"/>
    </source>
</evidence>
<keyword evidence="2" id="KW-0479">Metal-binding</keyword>
<evidence type="ECO:0000256" key="5">
    <source>
        <dbReference type="ARBA" id="ARBA00023002"/>
    </source>
</evidence>
<dbReference type="STRING" id="488538.SAR116_0954"/>
<name>D5BSF0_PUNMI</name>